<feature type="transmembrane region" description="Helical" evidence="7">
    <location>
        <begin position="265"/>
        <end position="290"/>
    </location>
</feature>
<feature type="transmembrane region" description="Helical" evidence="7">
    <location>
        <begin position="522"/>
        <end position="548"/>
    </location>
</feature>
<proteinExistence type="inferred from homology"/>
<feature type="transmembrane region" description="Helical" evidence="7">
    <location>
        <begin position="428"/>
        <end position="455"/>
    </location>
</feature>
<comment type="subcellular location">
    <subcellularLocation>
        <location evidence="1">Membrane</location>
        <topology evidence="1">Multi-pass membrane protein</topology>
    </subcellularLocation>
</comment>
<evidence type="ECO:0000256" key="5">
    <source>
        <dbReference type="ARBA" id="ARBA00022989"/>
    </source>
</evidence>
<keyword evidence="3 7" id="KW-0812">Transmembrane</keyword>
<evidence type="ECO:0000256" key="3">
    <source>
        <dbReference type="ARBA" id="ARBA00022692"/>
    </source>
</evidence>
<dbReference type="Pfam" id="PF02990">
    <property type="entry name" value="EMP70"/>
    <property type="match status" value="1"/>
</dbReference>
<feature type="chain" id="PRO_5031588694" description="Transmembrane 9 superfamily member" evidence="7">
    <location>
        <begin position="27"/>
        <end position="630"/>
    </location>
</feature>
<keyword evidence="5 7" id="KW-1133">Transmembrane helix</keyword>
<organism evidence="8">
    <name type="scientific">Chaetoceros debilis</name>
    <dbReference type="NCBI Taxonomy" id="122233"/>
    <lineage>
        <taxon>Eukaryota</taxon>
        <taxon>Sar</taxon>
        <taxon>Stramenopiles</taxon>
        <taxon>Ochrophyta</taxon>
        <taxon>Bacillariophyta</taxon>
        <taxon>Coscinodiscophyceae</taxon>
        <taxon>Chaetocerotophycidae</taxon>
        <taxon>Chaetocerotales</taxon>
        <taxon>Chaetocerotaceae</taxon>
        <taxon>Chaetoceros</taxon>
    </lineage>
</organism>
<keyword evidence="6 7" id="KW-0472">Membrane</keyword>
<gene>
    <name evidence="8" type="ORF">CDEB00056_LOCUS3187</name>
</gene>
<reference evidence="8" key="1">
    <citation type="submission" date="2021-01" db="EMBL/GenBank/DDBJ databases">
        <authorList>
            <person name="Corre E."/>
            <person name="Pelletier E."/>
            <person name="Niang G."/>
            <person name="Scheremetjew M."/>
            <person name="Finn R."/>
            <person name="Kale V."/>
            <person name="Holt S."/>
            <person name="Cochrane G."/>
            <person name="Meng A."/>
            <person name="Brown T."/>
            <person name="Cohen L."/>
        </authorList>
    </citation>
    <scope>NUCLEOTIDE SEQUENCE</scope>
    <source>
        <strain evidence="8">MM31A-1</strain>
    </source>
</reference>
<dbReference type="EMBL" id="HBIO01004634">
    <property type="protein sequence ID" value="CAE0458346.1"/>
    <property type="molecule type" value="Transcribed_RNA"/>
</dbReference>
<sequence length="630" mass="70400">MKSISPSVICVLLITTLLSNICNVDAKKKLAKVKSGKKYVDQEEVHVIVNSVGPFNNPIEKYRYYSLPFCERHDEHGKEGAVKHKQRLREAIAGDRRESSPYVVKYGENVKSTVLCKKQYTSEDLQTFKESIANSYFFEMYVEDLPMCGFFGDVQGDDVIAQDVGHMAQTAGYGVSNGSSGAVGEGVTYLFPHLDFTFGMNNGNIVSATVKTDATKAIDISNTSNGKDVEYSYSVSWVKETLQWKHRMKSYTDSSFVTRSPEIHWLSIINSCVLVILLVAFLAIIFMRVLKNDFARYMDIEEDAIEEEESGWKLISGDVFRFPKDSTVFCSMVGTGAQLMVTTFIVLLLSVTGRVSTTRRGSILACAVITYSLTAAIGGYTSTKLYFQMNGKAWARCVLLTAVMFPAPVAAVFVWANSVAMAHGSISALPIGTILTVGCLYGFVCLPSTLLGGILAKQYANKDMEAPTRTTKVAREIPTEFPIYTSRASMMMIAGFLPFTAIYVELHYIFTSMWGHQIYTMFNVLFCAFVLLVIVTSAITVSLLYFQLSREDHRWWWSTFFNGGMIGFFLYAYSFYFYFFTSGMSGFLQASFYFGYMAIISFAAFLMLGSAGFSVSLIFVKYIYSRVKCD</sequence>
<dbReference type="AlphaFoldDB" id="A0A7S3V5D6"/>
<protein>
    <recommendedName>
        <fullName evidence="7">Transmembrane 9 superfamily member</fullName>
    </recommendedName>
</protein>
<evidence type="ECO:0000313" key="8">
    <source>
        <dbReference type="EMBL" id="CAE0458346.1"/>
    </source>
</evidence>
<comment type="similarity">
    <text evidence="2 7">Belongs to the nonaspanin (TM9SF) (TC 9.A.2) family.</text>
</comment>
<feature type="transmembrane region" description="Helical" evidence="7">
    <location>
        <begin position="393"/>
        <end position="416"/>
    </location>
</feature>
<feature type="transmembrane region" description="Helical" evidence="7">
    <location>
        <begin position="328"/>
        <end position="349"/>
    </location>
</feature>
<feature type="signal peptide" evidence="7">
    <location>
        <begin position="1"/>
        <end position="26"/>
    </location>
</feature>
<name>A0A7S3V5D6_9STRA</name>
<evidence type="ECO:0000256" key="4">
    <source>
        <dbReference type="ARBA" id="ARBA00022729"/>
    </source>
</evidence>
<dbReference type="PANTHER" id="PTHR10766">
    <property type="entry name" value="TRANSMEMBRANE 9 SUPERFAMILY PROTEIN"/>
    <property type="match status" value="1"/>
</dbReference>
<evidence type="ECO:0000256" key="7">
    <source>
        <dbReference type="RuleBase" id="RU363079"/>
    </source>
</evidence>
<dbReference type="GO" id="GO:0016020">
    <property type="term" value="C:membrane"/>
    <property type="evidence" value="ECO:0007669"/>
    <property type="project" value="UniProtKB-SubCell"/>
</dbReference>
<evidence type="ECO:0000256" key="2">
    <source>
        <dbReference type="ARBA" id="ARBA00005227"/>
    </source>
</evidence>
<feature type="transmembrane region" description="Helical" evidence="7">
    <location>
        <begin position="361"/>
        <end position="381"/>
    </location>
</feature>
<feature type="transmembrane region" description="Helical" evidence="7">
    <location>
        <begin position="490"/>
        <end position="510"/>
    </location>
</feature>
<keyword evidence="4 7" id="KW-0732">Signal</keyword>
<dbReference type="PANTHER" id="PTHR10766:SF177">
    <property type="entry name" value="TRANSMEMBRANE 9 SUPERFAMILY MEMBER 1"/>
    <property type="match status" value="1"/>
</dbReference>
<accession>A0A7S3V5D6</accession>
<feature type="transmembrane region" description="Helical" evidence="7">
    <location>
        <begin position="560"/>
        <end position="581"/>
    </location>
</feature>
<dbReference type="GO" id="GO:0072657">
    <property type="term" value="P:protein localization to membrane"/>
    <property type="evidence" value="ECO:0007669"/>
    <property type="project" value="TreeGrafter"/>
</dbReference>
<evidence type="ECO:0000256" key="6">
    <source>
        <dbReference type="ARBA" id="ARBA00023136"/>
    </source>
</evidence>
<feature type="transmembrane region" description="Helical" evidence="7">
    <location>
        <begin position="593"/>
        <end position="620"/>
    </location>
</feature>
<dbReference type="InterPro" id="IPR004240">
    <property type="entry name" value="EMP70"/>
</dbReference>
<evidence type="ECO:0000256" key="1">
    <source>
        <dbReference type="ARBA" id="ARBA00004141"/>
    </source>
</evidence>